<proteinExistence type="predicted"/>
<dbReference type="RefSeq" id="WP_188384007.1">
    <property type="nucleotide sequence ID" value="NZ_BMEY01000006.1"/>
</dbReference>
<reference evidence="5" key="2">
    <citation type="submission" date="2020-09" db="EMBL/GenBank/DDBJ databases">
        <authorList>
            <person name="Sun Q."/>
            <person name="Zhou Y."/>
        </authorList>
    </citation>
    <scope>NUCLEOTIDE SEQUENCE</scope>
    <source>
        <strain evidence="5">CGMCC 1.12408</strain>
    </source>
</reference>
<accession>A0A916RX53</accession>
<feature type="domain" description="NADPH-dependent FMN reductase-like" evidence="4">
    <location>
        <begin position="1"/>
        <end position="144"/>
    </location>
</feature>
<keyword evidence="2" id="KW-0288">FMN</keyword>
<evidence type="ECO:0000256" key="1">
    <source>
        <dbReference type="ARBA" id="ARBA00022630"/>
    </source>
</evidence>
<keyword evidence="6" id="KW-1185">Reference proteome</keyword>
<comment type="caution">
    <text evidence="5">The sequence shown here is derived from an EMBL/GenBank/DDBJ whole genome shotgun (WGS) entry which is preliminary data.</text>
</comment>
<dbReference type="PANTHER" id="PTHR43408">
    <property type="entry name" value="FMN REDUCTASE (NADPH)"/>
    <property type="match status" value="1"/>
</dbReference>
<dbReference type="Proteomes" id="UP000613512">
    <property type="component" value="Unassembled WGS sequence"/>
</dbReference>
<dbReference type="GO" id="GO:0016491">
    <property type="term" value="F:oxidoreductase activity"/>
    <property type="evidence" value="ECO:0007669"/>
    <property type="project" value="UniProtKB-KW"/>
</dbReference>
<keyword evidence="1" id="KW-0285">Flavoprotein</keyword>
<dbReference type="AlphaFoldDB" id="A0A916RX53"/>
<dbReference type="InterPro" id="IPR029039">
    <property type="entry name" value="Flavoprotein-like_sf"/>
</dbReference>
<gene>
    <name evidence="5" type="ORF">GCM10008025_14510</name>
</gene>
<protein>
    <submittedName>
        <fullName evidence="5">FMN reductase</fullName>
    </submittedName>
</protein>
<name>A0A916RX53_9BACI</name>
<reference evidence="5" key="1">
    <citation type="journal article" date="2014" name="Int. J. Syst. Evol. Microbiol.">
        <title>Complete genome sequence of Corynebacterium casei LMG S-19264T (=DSM 44701T), isolated from a smear-ripened cheese.</title>
        <authorList>
            <consortium name="US DOE Joint Genome Institute (JGI-PGF)"/>
            <person name="Walter F."/>
            <person name="Albersmeier A."/>
            <person name="Kalinowski J."/>
            <person name="Ruckert C."/>
        </authorList>
    </citation>
    <scope>NUCLEOTIDE SEQUENCE</scope>
    <source>
        <strain evidence="5">CGMCC 1.12408</strain>
    </source>
</reference>
<evidence type="ECO:0000256" key="2">
    <source>
        <dbReference type="ARBA" id="ARBA00022643"/>
    </source>
</evidence>
<keyword evidence="3" id="KW-0560">Oxidoreductase</keyword>
<evidence type="ECO:0000313" key="6">
    <source>
        <dbReference type="Proteomes" id="UP000613512"/>
    </source>
</evidence>
<evidence type="ECO:0000259" key="4">
    <source>
        <dbReference type="Pfam" id="PF03358"/>
    </source>
</evidence>
<dbReference type="PANTHER" id="PTHR43408:SF2">
    <property type="entry name" value="FMN REDUCTASE (NADPH)"/>
    <property type="match status" value="1"/>
</dbReference>
<dbReference type="Gene3D" id="3.40.50.360">
    <property type="match status" value="1"/>
</dbReference>
<dbReference type="SUPFAM" id="SSF52218">
    <property type="entry name" value="Flavoproteins"/>
    <property type="match status" value="1"/>
</dbReference>
<evidence type="ECO:0000313" key="5">
    <source>
        <dbReference type="EMBL" id="GGA71732.1"/>
    </source>
</evidence>
<dbReference type="InterPro" id="IPR051814">
    <property type="entry name" value="NAD(P)H-dep_FMN_reductase"/>
</dbReference>
<organism evidence="5 6">
    <name type="scientific">Ornithinibacillus halotolerans</name>
    <dbReference type="NCBI Taxonomy" id="1274357"/>
    <lineage>
        <taxon>Bacteria</taxon>
        <taxon>Bacillati</taxon>
        <taxon>Bacillota</taxon>
        <taxon>Bacilli</taxon>
        <taxon>Bacillales</taxon>
        <taxon>Bacillaceae</taxon>
        <taxon>Ornithinibacillus</taxon>
    </lineage>
</organism>
<evidence type="ECO:0000256" key="3">
    <source>
        <dbReference type="ARBA" id="ARBA00023002"/>
    </source>
</evidence>
<dbReference type="EMBL" id="BMEY01000006">
    <property type="protein sequence ID" value="GGA71732.1"/>
    <property type="molecule type" value="Genomic_DNA"/>
</dbReference>
<dbReference type="Pfam" id="PF03358">
    <property type="entry name" value="FMN_red"/>
    <property type="match status" value="1"/>
</dbReference>
<sequence>MKLVGISGTLAGNKTSQAVHDVLNAVKNIDSTIDIELIDLKDYDIEFCRGEPLTYYNDETWSVVKKILNADFLVFGTPIYQASISGALKNLLDFFPEYAFKNKTTGIIATGASEKHFLVPEYQLRPILSYLKASIPSSYVFVHNNSFDIETDEIIDTKIAKRIQSLAEEMVFMQKSINTRNEQDN</sequence>
<dbReference type="InterPro" id="IPR005025">
    <property type="entry name" value="FMN_Rdtase-like_dom"/>
</dbReference>